<gene>
    <name evidence="2" type="ORF">DI556_19300</name>
</gene>
<dbReference type="Pfam" id="PF00149">
    <property type="entry name" value="Metallophos"/>
    <property type="match status" value="1"/>
</dbReference>
<dbReference type="Proteomes" id="UP000249185">
    <property type="component" value="Unassembled WGS sequence"/>
</dbReference>
<sequence>MVFLLIPLNLLIPLRIFNLTNIITSKQPQVHLVLPDPHAHPDHNNDRADWIGKLILDVKPDVVINIGDMFDMPSMAEYDKGKKSFWGRTYKKDINAGLDFDERLWDPVRRAKKKRPYAIFTEGNHEFRLKKAINLQPELEGTISFKDLDLNRNYDEVVEYAGNTPGIVEVDGIHYAHYFVSGVMGRPVGGEHPAYSLLTKEFVSCTCGHIHTTDYAVRTTVGGKRIMGLVAGVGQDYDSGWAGEVNKLWWRGVVIKRNVVDGSYDPEWVSMDRLKREYGE</sequence>
<organism evidence="2 3">
    <name type="scientific">Rhodovulum sulfidophilum</name>
    <name type="common">Rhodobacter sulfidophilus</name>
    <dbReference type="NCBI Taxonomy" id="35806"/>
    <lineage>
        <taxon>Bacteria</taxon>
        <taxon>Pseudomonadati</taxon>
        <taxon>Pseudomonadota</taxon>
        <taxon>Alphaproteobacteria</taxon>
        <taxon>Rhodobacterales</taxon>
        <taxon>Paracoccaceae</taxon>
        <taxon>Rhodovulum</taxon>
    </lineage>
</organism>
<evidence type="ECO:0000313" key="2">
    <source>
        <dbReference type="EMBL" id="PZQ46769.1"/>
    </source>
</evidence>
<accession>A0A2W5N324</accession>
<dbReference type="InterPro" id="IPR029052">
    <property type="entry name" value="Metallo-depent_PP-like"/>
</dbReference>
<name>A0A2W5N324_RHOSU</name>
<feature type="domain" description="Calcineurin-like phosphoesterase" evidence="1">
    <location>
        <begin position="32"/>
        <end position="154"/>
    </location>
</feature>
<dbReference type="AlphaFoldDB" id="A0A2W5N324"/>
<dbReference type="SUPFAM" id="SSF56300">
    <property type="entry name" value="Metallo-dependent phosphatases"/>
    <property type="match status" value="1"/>
</dbReference>
<proteinExistence type="predicted"/>
<comment type="caution">
    <text evidence="2">The sequence shown here is derived from an EMBL/GenBank/DDBJ whole genome shotgun (WGS) entry which is preliminary data.</text>
</comment>
<dbReference type="InterPro" id="IPR004843">
    <property type="entry name" value="Calcineurin-like_PHP"/>
</dbReference>
<evidence type="ECO:0000259" key="1">
    <source>
        <dbReference type="Pfam" id="PF00149"/>
    </source>
</evidence>
<dbReference type="GO" id="GO:0016787">
    <property type="term" value="F:hydrolase activity"/>
    <property type="evidence" value="ECO:0007669"/>
    <property type="project" value="InterPro"/>
</dbReference>
<protein>
    <recommendedName>
        <fullName evidence="1">Calcineurin-like phosphoesterase domain-containing protein</fullName>
    </recommendedName>
</protein>
<dbReference type="EMBL" id="QFPW01000021">
    <property type="protein sequence ID" value="PZQ46769.1"/>
    <property type="molecule type" value="Genomic_DNA"/>
</dbReference>
<evidence type="ECO:0000313" key="3">
    <source>
        <dbReference type="Proteomes" id="UP000249185"/>
    </source>
</evidence>
<reference evidence="2 3" key="1">
    <citation type="submission" date="2017-08" db="EMBL/GenBank/DDBJ databases">
        <title>Infants hospitalized years apart are colonized by the same room-sourced microbial strains.</title>
        <authorList>
            <person name="Brooks B."/>
            <person name="Olm M.R."/>
            <person name="Firek B.A."/>
            <person name="Baker R."/>
            <person name="Thomas B.C."/>
            <person name="Morowitz M.J."/>
            <person name="Banfield J.F."/>
        </authorList>
    </citation>
    <scope>NUCLEOTIDE SEQUENCE [LARGE SCALE GENOMIC DNA]</scope>
    <source>
        <strain evidence="2">S2_005_002_R2_34</strain>
    </source>
</reference>